<reference evidence="5 6" key="1">
    <citation type="submission" date="2019-03" db="EMBL/GenBank/DDBJ databases">
        <title>Genomic Encyclopedia of Type Strains, Phase IV (KMG-IV): sequencing the most valuable type-strain genomes for metagenomic binning, comparative biology and taxonomic classification.</title>
        <authorList>
            <person name="Goeker M."/>
        </authorList>
    </citation>
    <scope>NUCLEOTIDE SEQUENCE [LARGE SCALE GENOMIC DNA]</scope>
    <source>
        <strain evidence="5 6">DSM 24830</strain>
    </source>
</reference>
<dbReference type="GO" id="GO:0006083">
    <property type="term" value="P:acetate metabolic process"/>
    <property type="evidence" value="ECO:0007669"/>
    <property type="project" value="InterPro"/>
</dbReference>
<dbReference type="Gene3D" id="3.40.1080.10">
    <property type="entry name" value="Glutaconate Coenzyme A-transferase"/>
    <property type="match status" value="1"/>
</dbReference>
<dbReference type="InterPro" id="IPR003702">
    <property type="entry name" value="ActCoA_hydro_N"/>
</dbReference>
<evidence type="ECO:0000313" key="6">
    <source>
        <dbReference type="Proteomes" id="UP000294887"/>
    </source>
</evidence>
<name>A0A4R1FBC5_9GAMM</name>
<dbReference type="Proteomes" id="UP000294887">
    <property type="component" value="Unassembled WGS sequence"/>
</dbReference>
<sequence>MSNWQQRYDDKLLSAKDAAATIKSGDHIWLPVGAGEPDVFLKALIDRKLSLKDVVTHQILPAKPGYFDKESSAHIRHDSLFVSGASREAVHQGWADFTPSHFHEIPRLIRDYWPVDVVSVVVSPMDEHGYFSLGLGVDYTWEAIKKAKSVIVEVNQGAPRCYGNCQLHISQVTHVVECSNPIPELACAPLSELDITIGGYVAEMIDDGSTLQIGFGGVPNAVCEALKGKKDLGIHTEMVTEGILELAECGAVNNSRKTWNPGKLIGTFAWGSKRLYEFMNNNPMIEMHPVDYTNNPYNIGRHDNMVAINSTIEIDLFGQCCSESMGPKQWSGTGGQVDFFRGANISKGGKGFVTMPSTAKNGTISRIVPMLKEGAVVTTSKNDVDHVVTEYGVAKLRGKCLRERALSLISIAHPDFRDELREYAQQMHII</sequence>
<organism evidence="5 6">
    <name type="scientific">Cocleimonas flava</name>
    <dbReference type="NCBI Taxonomy" id="634765"/>
    <lineage>
        <taxon>Bacteria</taxon>
        <taxon>Pseudomonadati</taxon>
        <taxon>Pseudomonadota</taxon>
        <taxon>Gammaproteobacteria</taxon>
        <taxon>Thiotrichales</taxon>
        <taxon>Thiotrichaceae</taxon>
        <taxon>Cocleimonas</taxon>
    </lineage>
</organism>
<dbReference type="PANTHER" id="PTHR21432:SF20">
    <property type="entry name" value="ACETYL-COA HYDROLASE"/>
    <property type="match status" value="1"/>
</dbReference>
<dbReference type="EMBL" id="SMFQ01000002">
    <property type="protein sequence ID" value="TCJ89268.1"/>
    <property type="molecule type" value="Genomic_DNA"/>
</dbReference>
<evidence type="ECO:0000256" key="2">
    <source>
        <dbReference type="ARBA" id="ARBA00022679"/>
    </source>
</evidence>
<dbReference type="GO" id="GO:0016787">
    <property type="term" value="F:hydrolase activity"/>
    <property type="evidence" value="ECO:0007669"/>
    <property type="project" value="UniProtKB-KW"/>
</dbReference>
<dbReference type="AlphaFoldDB" id="A0A4R1FBC5"/>
<evidence type="ECO:0000259" key="3">
    <source>
        <dbReference type="Pfam" id="PF02550"/>
    </source>
</evidence>
<dbReference type="Pfam" id="PF02550">
    <property type="entry name" value="AcetylCoA_hydro"/>
    <property type="match status" value="1"/>
</dbReference>
<dbReference type="RefSeq" id="WP_131904907.1">
    <property type="nucleotide sequence ID" value="NZ_BAAAFU010000008.1"/>
</dbReference>
<dbReference type="Gene3D" id="3.40.1080.20">
    <property type="entry name" value="Acetyl-CoA hydrolase/transferase C-terminal domain"/>
    <property type="match status" value="1"/>
</dbReference>
<proteinExistence type="inferred from homology"/>
<comment type="similarity">
    <text evidence="1">Belongs to the acetyl-CoA hydrolase/transferase family.</text>
</comment>
<comment type="caution">
    <text evidence="5">The sequence shown here is derived from an EMBL/GenBank/DDBJ whole genome shotgun (WGS) entry which is preliminary data.</text>
</comment>
<dbReference type="InterPro" id="IPR037171">
    <property type="entry name" value="NagB/RpiA_transferase-like"/>
</dbReference>
<evidence type="ECO:0000256" key="1">
    <source>
        <dbReference type="ARBA" id="ARBA00009632"/>
    </source>
</evidence>
<evidence type="ECO:0000259" key="4">
    <source>
        <dbReference type="Pfam" id="PF13336"/>
    </source>
</evidence>
<keyword evidence="6" id="KW-1185">Reference proteome</keyword>
<dbReference type="InterPro" id="IPR046433">
    <property type="entry name" value="ActCoA_hydro"/>
</dbReference>
<keyword evidence="5" id="KW-0378">Hydrolase</keyword>
<evidence type="ECO:0000313" key="5">
    <source>
        <dbReference type="EMBL" id="TCJ89268.1"/>
    </source>
</evidence>
<dbReference type="InterPro" id="IPR026888">
    <property type="entry name" value="AcetylCoA_hyd_C"/>
</dbReference>
<dbReference type="Pfam" id="PF13336">
    <property type="entry name" value="AcetylCoA_hyd_C"/>
    <property type="match status" value="1"/>
</dbReference>
<accession>A0A4R1FBC5</accession>
<dbReference type="OrthoDB" id="9801795at2"/>
<dbReference type="InterPro" id="IPR038460">
    <property type="entry name" value="AcetylCoA_hyd_C_sf"/>
</dbReference>
<gene>
    <name evidence="5" type="ORF">EV695_1131</name>
</gene>
<feature type="domain" description="Acetyl-CoA hydrolase/transferase N-terminal" evidence="3">
    <location>
        <begin position="5"/>
        <end position="177"/>
    </location>
</feature>
<feature type="domain" description="Acetyl-CoA hydrolase/transferase C-terminal" evidence="4">
    <location>
        <begin position="271"/>
        <end position="424"/>
    </location>
</feature>
<dbReference type="GO" id="GO:0008775">
    <property type="term" value="F:acetate CoA-transferase activity"/>
    <property type="evidence" value="ECO:0007669"/>
    <property type="project" value="InterPro"/>
</dbReference>
<dbReference type="PANTHER" id="PTHR21432">
    <property type="entry name" value="ACETYL-COA HYDROLASE-RELATED"/>
    <property type="match status" value="1"/>
</dbReference>
<keyword evidence="2" id="KW-0808">Transferase</keyword>
<dbReference type="SUPFAM" id="SSF100950">
    <property type="entry name" value="NagB/RpiA/CoA transferase-like"/>
    <property type="match status" value="2"/>
</dbReference>
<protein>
    <submittedName>
        <fullName evidence="5">Acyl-CoA hydrolase</fullName>
    </submittedName>
</protein>
<dbReference type="Gene3D" id="3.30.750.70">
    <property type="entry name" value="4-hydroxybutyrate coenzyme like domains"/>
    <property type="match status" value="1"/>
</dbReference>